<dbReference type="Gene3D" id="3.50.50.60">
    <property type="entry name" value="FAD/NAD(P)-binding domain"/>
    <property type="match status" value="3"/>
</dbReference>
<evidence type="ECO:0000256" key="6">
    <source>
        <dbReference type="ARBA" id="ARBA00023002"/>
    </source>
</evidence>
<comment type="similarity">
    <text evidence="2">Belongs to the GMC oxidoreductase family.</text>
</comment>
<sequence>MTNANSETTRDSALQASPNPEFDFDWAIVGSGFGGSVAALRLTEKGYRVGVIERGRRYEDSDLPTSTNEIEKFVWAPEQGLYGILRDVAYQHVETASQTGVGGGSLMYGGVLFRAQKGFYNAPQWRGLESWEAALDPHYAKAEFMLGVRESPWDSVSIQLTKRIGEHFGVSDGFRLAPTGVFFGEPGKTVDDPYFGGEGPARTGCRRCGDCMIGCRTGAANRLTKNYLWFAEKRGARIIPEQEVIDVRPLGAADGADGYRLVVEQRSPDGSRARTEYTARGVVFAGGAIATNELLADCKYRGSLPRISDRLGHLVRTNSETFLSVQLPRDLEAWRDVTAPSRLIFDGDTQVELLTVGKHADAWQGKFTVLTGKGNIFVRRVKWLTNVILHPRRWKATKQSEGWSARSLAMLVMQPRDNAVRLRAQKHSTGNGYTLVSEIDKSRPAPTFLSVGHKVAKWLAEETGGVAGSTLTEAFRNAPWTAHILGGAVIGSDATTGVIDAELKVFGYKNMIVCDAAALPANPGVNPALTITALAEYAMDRLPRAPATTPEPVEG</sequence>
<dbReference type="SUPFAM" id="SSF51905">
    <property type="entry name" value="FAD/NAD(P)-binding domain"/>
    <property type="match status" value="1"/>
</dbReference>
<dbReference type="InterPro" id="IPR036188">
    <property type="entry name" value="FAD/NAD-bd_sf"/>
</dbReference>
<comment type="caution">
    <text evidence="18">The sequence shown here is derived from an EMBL/GenBank/DDBJ whole genome shotgun (WGS) entry which is preliminary data.</text>
</comment>
<dbReference type="EC" id="1.1.3.6" evidence="13"/>
<accession>A0ABR7Q131</accession>
<organism evidence="18 19">
    <name type="scientific">Paraburkholderia podalyriae</name>
    <dbReference type="NCBI Taxonomy" id="1938811"/>
    <lineage>
        <taxon>Bacteria</taxon>
        <taxon>Pseudomonadati</taxon>
        <taxon>Pseudomonadota</taxon>
        <taxon>Betaproteobacteria</taxon>
        <taxon>Burkholderiales</taxon>
        <taxon>Burkholderiaceae</taxon>
        <taxon>Paraburkholderia</taxon>
    </lineage>
</organism>
<gene>
    <name evidence="18" type="ORF">F6X42_38630</name>
</gene>
<dbReference type="RefSeq" id="WP_187639025.1">
    <property type="nucleotide sequence ID" value="NZ_VZQQ01000083.1"/>
</dbReference>
<evidence type="ECO:0000256" key="7">
    <source>
        <dbReference type="ARBA" id="ARBA00023098"/>
    </source>
</evidence>
<dbReference type="PANTHER" id="PTHR47470">
    <property type="entry name" value="CHOLESTEROL OXIDASE"/>
    <property type="match status" value="1"/>
</dbReference>
<comment type="pathway">
    <text evidence="12">Steroid metabolism; cholesterol degradation.</text>
</comment>
<keyword evidence="10" id="KW-0413">Isomerase</keyword>
<evidence type="ECO:0000259" key="17">
    <source>
        <dbReference type="Pfam" id="PF05199"/>
    </source>
</evidence>
<evidence type="ECO:0000256" key="4">
    <source>
        <dbReference type="ARBA" id="ARBA00022630"/>
    </source>
</evidence>
<protein>
    <recommendedName>
        <fullName evidence="14">Cholesterol oxidase</fullName>
        <ecNumber evidence="13">1.1.3.6</ecNumber>
        <ecNumber evidence="11">5.3.3.1</ecNumber>
    </recommendedName>
    <alternativeName>
        <fullName evidence="15">Cholesterol isomerase</fullName>
    </alternativeName>
</protein>
<keyword evidence="5" id="KW-0274">FAD</keyword>
<evidence type="ECO:0000313" key="19">
    <source>
        <dbReference type="Proteomes" id="UP000736373"/>
    </source>
</evidence>
<keyword evidence="8" id="KW-1207">Sterol metabolism</keyword>
<reference evidence="18 19" key="1">
    <citation type="submission" date="2019-09" db="EMBL/GenBank/DDBJ databases">
        <title>Paraburkholderia podalyriae sp. nov., A South African Podalyria-associated rhizobium.</title>
        <authorList>
            <person name="Mavima L."/>
            <person name="Beukes C.W."/>
            <person name="Palmer M."/>
            <person name="De Meyer S.E."/>
            <person name="James E.K."/>
            <person name="Maluk M."/>
            <person name="Avontuur J.R."/>
            <person name="Chan W.Y."/>
            <person name="Venter S.N."/>
            <person name="Steenkamp E.T."/>
        </authorList>
    </citation>
    <scope>NUCLEOTIDE SEQUENCE [LARGE SCALE GENOMIC DNA]</scope>
    <source>
        <strain evidence="18 19">WC7.3b</strain>
    </source>
</reference>
<dbReference type="Proteomes" id="UP000736373">
    <property type="component" value="Unassembled WGS sequence"/>
</dbReference>
<evidence type="ECO:0000256" key="11">
    <source>
        <dbReference type="ARBA" id="ARBA00038856"/>
    </source>
</evidence>
<dbReference type="Pfam" id="PF00732">
    <property type="entry name" value="GMC_oxred_N"/>
    <property type="match status" value="1"/>
</dbReference>
<keyword evidence="6" id="KW-0560">Oxidoreductase</keyword>
<keyword evidence="4" id="KW-0285">Flavoprotein</keyword>
<evidence type="ECO:0000256" key="15">
    <source>
        <dbReference type="ARBA" id="ARBA00049778"/>
    </source>
</evidence>
<dbReference type="PANTHER" id="PTHR47470:SF1">
    <property type="entry name" value="FAD-DEPENDENT OXIDOREDUCTASE 2 FAD BINDING DOMAIN-CONTAINING PROTEIN"/>
    <property type="match status" value="1"/>
</dbReference>
<evidence type="ECO:0000256" key="1">
    <source>
        <dbReference type="ARBA" id="ARBA00001974"/>
    </source>
</evidence>
<name>A0ABR7Q131_9BURK</name>
<dbReference type="InterPro" id="IPR007867">
    <property type="entry name" value="GMC_OxRtase_C"/>
</dbReference>
<dbReference type="Pfam" id="PF05199">
    <property type="entry name" value="GMC_oxred_C"/>
    <property type="match status" value="1"/>
</dbReference>
<evidence type="ECO:0000256" key="13">
    <source>
        <dbReference type="ARBA" id="ARBA00049723"/>
    </source>
</evidence>
<feature type="domain" description="Glucose-methanol-choline oxidoreductase C-terminal" evidence="17">
    <location>
        <begin position="473"/>
        <end position="535"/>
    </location>
</feature>
<evidence type="ECO:0000256" key="8">
    <source>
        <dbReference type="ARBA" id="ARBA00023166"/>
    </source>
</evidence>
<dbReference type="Pfam" id="PF13450">
    <property type="entry name" value="NAD_binding_8"/>
    <property type="match status" value="1"/>
</dbReference>
<evidence type="ECO:0000256" key="10">
    <source>
        <dbReference type="ARBA" id="ARBA00023235"/>
    </source>
</evidence>
<dbReference type="EC" id="5.3.3.1" evidence="11"/>
<evidence type="ECO:0000256" key="9">
    <source>
        <dbReference type="ARBA" id="ARBA00023221"/>
    </source>
</evidence>
<evidence type="ECO:0000256" key="5">
    <source>
        <dbReference type="ARBA" id="ARBA00022827"/>
    </source>
</evidence>
<keyword evidence="19" id="KW-1185">Reference proteome</keyword>
<evidence type="ECO:0000259" key="16">
    <source>
        <dbReference type="Pfam" id="PF00732"/>
    </source>
</evidence>
<evidence type="ECO:0000256" key="12">
    <source>
        <dbReference type="ARBA" id="ARBA00049645"/>
    </source>
</evidence>
<evidence type="ECO:0000256" key="14">
    <source>
        <dbReference type="ARBA" id="ARBA00049744"/>
    </source>
</evidence>
<evidence type="ECO:0000256" key="3">
    <source>
        <dbReference type="ARBA" id="ARBA00022548"/>
    </source>
</evidence>
<evidence type="ECO:0000256" key="2">
    <source>
        <dbReference type="ARBA" id="ARBA00010790"/>
    </source>
</evidence>
<comment type="cofactor">
    <cofactor evidence="1">
        <name>FAD</name>
        <dbReference type="ChEBI" id="CHEBI:57692"/>
    </cofactor>
</comment>
<dbReference type="InterPro" id="IPR052542">
    <property type="entry name" value="Cholesterol_Oxidase"/>
</dbReference>
<keyword evidence="9" id="KW-0753">Steroid metabolism</keyword>
<keyword evidence="7" id="KW-0443">Lipid metabolism</keyword>
<dbReference type="EMBL" id="VZQQ01000083">
    <property type="protein sequence ID" value="MBC8752151.1"/>
    <property type="molecule type" value="Genomic_DNA"/>
</dbReference>
<keyword evidence="3" id="KW-0153">Cholesterol metabolism</keyword>
<evidence type="ECO:0000313" key="18">
    <source>
        <dbReference type="EMBL" id="MBC8752151.1"/>
    </source>
</evidence>
<feature type="domain" description="Glucose-methanol-choline oxidoreductase N-terminal" evidence="16">
    <location>
        <begin position="203"/>
        <end position="296"/>
    </location>
</feature>
<dbReference type="InterPro" id="IPR000172">
    <property type="entry name" value="GMC_OxRdtase_N"/>
</dbReference>
<proteinExistence type="inferred from homology"/>